<organism evidence="4 5">
    <name type="scientific">Aspergillus sclerotioniger CBS 115572</name>
    <dbReference type="NCBI Taxonomy" id="1450535"/>
    <lineage>
        <taxon>Eukaryota</taxon>
        <taxon>Fungi</taxon>
        <taxon>Dikarya</taxon>
        <taxon>Ascomycota</taxon>
        <taxon>Pezizomycotina</taxon>
        <taxon>Eurotiomycetes</taxon>
        <taxon>Eurotiomycetidae</taxon>
        <taxon>Eurotiales</taxon>
        <taxon>Aspergillaceae</taxon>
        <taxon>Aspergillus</taxon>
        <taxon>Aspergillus subgen. Circumdati</taxon>
    </lineage>
</organism>
<evidence type="ECO:0000256" key="1">
    <source>
        <dbReference type="ARBA" id="ARBA00006484"/>
    </source>
</evidence>
<dbReference type="SUPFAM" id="SSF51735">
    <property type="entry name" value="NAD(P)-binding Rossmann-fold domains"/>
    <property type="match status" value="1"/>
</dbReference>
<sequence length="288" mass="30873">MSPKTWLITGCSSGFGHHLTKTALAHNDTVIATSRDPSNLRALTPTSNPNCESKASEGRGKLIPKKLDLSGPDHEIESFVKDILSSVGKVDVLVNNAGFVFEGGIEEATTNEITTYFRTNLTSHLTLTRALIPSMRTNHSGLIATMGSIAGWGGVPGTGIYCASKAAMAMCTEALREELAGTGIEVTCLEPGHFRTELLSEERVVRAERKGEGLEWLRELDGQQPGDVRKGAQVVYEVLMGRGRYGGRGQLPGRLPVGGNAVEIIGGVLERQRGVLREWGMGGECDVE</sequence>
<dbReference type="Gene3D" id="3.40.50.720">
    <property type="entry name" value="NAD(P)-binding Rossmann-like Domain"/>
    <property type="match status" value="1"/>
</dbReference>
<dbReference type="AlphaFoldDB" id="A0A317W8P1"/>
<evidence type="ECO:0000256" key="2">
    <source>
        <dbReference type="ARBA" id="ARBA00023002"/>
    </source>
</evidence>
<dbReference type="EMBL" id="MSFK01000020">
    <property type="protein sequence ID" value="PWY81667.1"/>
    <property type="molecule type" value="Genomic_DNA"/>
</dbReference>
<dbReference type="GeneID" id="37112250"/>
<comment type="similarity">
    <text evidence="1 3">Belongs to the short-chain dehydrogenases/reductases (SDR) family.</text>
</comment>
<keyword evidence="2" id="KW-0560">Oxidoreductase</keyword>
<dbReference type="GO" id="GO:0016491">
    <property type="term" value="F:oxidoreductase activity"/>
    <property type="evidence" value="ECO:0007669"/>
    <property type="project" value="UniProtKB-KW"/>
</dbReference>
<accession>A0A317W8P1</accession>
<dbReference type="RefSeq" id="XP_025465735.1">
    <property type="nucleotide sequence ID" value="XM_025610107.1"/>
</dbReference>
<dbReference type="OrthoDB" id="1274115at2759"/>
<evidence type="ECO:0000313" key="4">
    <source>
        <dbReference type="EMBL" id="PWY81667.1"/>
    </source>
</evidence>
<dbReference type="STRING" id="1450535.A0A317W8P1"/>
<dbReference type="CDD" id="cd05374">
    <property type="entry name" value="17beta-HSD-like_SDR_c"/>
    <property type="match status" value="1"/>
</dbReference>
<dbReference type="PRINTS" id="PR00081">
    <property type="entry name" value="GDHRDH"/>
</dbReference>
<dbReference type="InterPro" id="IPR002347">
    <property type="entry name" value="SDR_fam"/>
</dbReference>
<keyword evidence="5" id="KW-1185">Reference proteome</keyword>
<dbReference type="PRINTS" id="PR00080">
    <property type="entry name" value="SDRFAMILY"/>
</dbReference>
<dbReference type="PANTHER" id="PTHR43976">
    <property type="entry name" value="SHORT CHAIN DEHYDROGENASE"/>
    <property type="match status" value="1"/>
</dbReference>
<evidence type="ECO:0000256" key="3">
    <source>
        <dbReference type="RuleBase" id="RU000363"/>
    </source>
</evidence>
<evidence type="ECO:0000313" key="5">
    <source>
        <dbReference type="Proteomes" id="UP000246702"/>
    </source>
</evidence>
<comment type="caution">
    <text evidence="4">The sequence shown here is derived from an EMBL/GenBank/DDBJ whole genome shotgun (WGS) entry which is preliminary data.</text>
</comment>
<name>A0A317W8P1_9EURO</name>
<dbReference type="InterPro" id="IPR036291">
    <property type="entry name" value="NAD(P)-bd_dom_sf"/>
</dbReference>
<protein>
    <submittedName>
        <fullName evidence="4">3-oxoacyl-reductase</fullName>
    </submittedName>
</protein>
<dbReference type="PANTHER" id="PTHR43976:SF16">
    <property type="entry name" value="SHORT-CHAIN DEHYDROGENASE_REDUCTASE FAMILY PROTEIN"/>
    <property type="match status" value="1"/>
</dbReference>
<dbReference type="Proteomes" id="UP000246702">
    <property type="component" value="Unassembled WGS sequence"/>
</dbReference>
<proteinExistence type="inferred from homology"/>
<dbReference type="Pfam" id="PF00106">
    <property type="entry name" value="adh_short"/>
    <property type="match status" value="1"/>
</dbReference>
<dbReference type="InterPro" id="IPR051911">
    <property type="entry name" value="SDR_oxidoreductase"/>
</dbReference>
<reference evidence="4 5" key="1">
    <citation type="submission" date="2016-12" db="EMBL/GenBank/DDBJ databases">
        <title>The genomes of Aspergillus section Nigri reveals drivers in fungal speciation.</title>
        <authorList>
            <consortium name="DOE Joint Genome Institute"/>
            <person name="Vesth T.C."/>
            <person name="Nybo J."/>
            <person name="Theobald S."/>
            <person name="Brandl J."/>
            <person name="Frisvad J.C."/>
            <person name="Nielsen K.F."/>
            <person name="Lyhne E.K."/>
            <person name="Kogle M.E."/>
            <person name="Kuo A."/>
            <person name="Riley R."/>
            <person name="Clum A."/>
            <person name="Nolan M."/>
            <person name="Lipzen A."/>
            <person name="Salamov A."/>
            <person name="Henrissat B."/>
            <person name="Wiebenga A."/>
            <person name="De Vries R.P."/>
            <person name="Grigoriev I.V."/>
            <person name="Mortensen U.H."/>
            <person name="Andersen M.R."/>
            <person name="Baker S.E."/>
        </authorList>
    </citation>
    <scope>NUCLEOTIDE SEQUENCE [LARGE SCALE GENOMIC DNA]</scope>
    <source>
        <strain evidence="4 5">CBS 115572</strain>
    </source>
</reference>
<gene>
    <name evidence="4" type="ORF">BO94DRAFT_520430</name>
</gene>